<gene>
    <name evidence="1" type="ORF">KIW84_057168</name>
</gene>
<organism evidence="1 2">
    <name type="scientific">Pisum sativum</name>
    <name type="common">Garden pea</name>
    <name type="synonym">Lathyrus oleraceus</name>
    <dbReference type="NCBI Taxonomy" id="3888"/>
    <lineage>
        <taxon>Eukaryota</taxon>
        <taxon>Viridiplantae</taxon>
        <taxon>Streptophyta</taxon>
        <taxon>Embryophyta</taxon>
        <taxon>Tracheophyta</taxon>
        <taxon>Spermatophyta</taxon>
        <taxon>Magnoliopsida</taxon>
        <taxon>eudicotyledons</taxon>
        <taxon>Gunneridae</taxon>
        <taxon>Pentapetalae</taxon>
        <taxon>rosids</taxon>
        <taxon>fabids</taxon>
        <taxon>Fabales</taxon>
        <taxon>Fabaceae</taxon>
        <taxon>Papilionoideae</taxon>
        <taxon>50 kb inversion clade</taxon>
        <taxon>NPAAA clade</taxon>
        <taxon>Hologalegina</taxon>
        <taxon>IRL clade</taxon>
        <taxon>Fabeae</taxon>
        <taxon>Lathyrus</taxon>
    </lineage>
</organism>
<dbReference type="SUPFAM" id="SSF57756">
    <property type="entry name" value="Retrovirus zinc finger-like domains"/>
    <property type="match status" value="1"/>
</dbReference>
<dbReference type="Gramene" id="Psat05G0716800-T1">
    <property type="protein sequence ID" value="KAI5412394.1"/>
    <property type="gene ID" value="KIW84_057168"/>
</dbReference>
<dbReference type="EMBL" id="JAMSHJ010000005">
    <property type="protein sequence ID" value="KAI5412394.1"/>
    <property type="molecule type" value="Genomic_DNA"/>
</dbReference>
<reference evidence="1 2" key="1">
    <citation type="journal article" date="2022" name="Nat. Genet.">
        <title>Improved pea reference genome and pan-genome highlight genomic features and evolutionary characteristics.</title>
        <authorList>
            <person name="Yang T."/>
            <person name="Liu R."/>
            <person name="Luo Y."/>
            <person name="Hu S."/>
            <person name="Wang D."/>
            <person name="Wang C."/>
            <person name="Pandey M.K."/>
            <person name="Ge S."/>
            <person name="Xu Q."/>
            <person name="Li N."/>
            <person name="Li G."/>
            <person name="Huang Y."/>
            <person name="Saxena R.K."/>
            <person name="Ji Y."/>
            <person name="Li M."/>
            <person name="Yan X."/>
            <person name="He Y."/>
            <person name="Liu Y."/>
            <person name="Wang X."/>
            <person name="Xiang C."/>
            <person name="Varshney R.K."/>
            <person name="Ding H."/>
            <person name="Gao S."/>
            <person name="Zong X."/>
        </authorList>
    </citation>
    <scope>NUCLEOTIDE SEQUENCE [LARGE SCALE GENOMIC DNA]</scope>
    <source>
        <strain evidence="1 2">cv. Zhongwan 6</strain>
    </source>
</reference>
<name>A0A9D4X097_PEA</name>
<keyword evidence="2" id="KW-1185">Reference proteome</keyword>
<comment type="caution">
    <text evidence="1">The sequence shown here is derived from an EMBL/GenBank/DDBJ whole genome shotgun (WGS) entry which is preliminary data.</text>
</comment>
<sequence>MEPNGDDPVVKSKTLALKYVDGRSDGKVVTSSKVWKSEEVSDEETSAGDSDEYEMAFIIKRFQKLSRKNKIFSGKSNGFKGSSSKDNTDDQNNCFNYKKLGHFRADCHDILKERSKKGGFQKDSFRNKLKKSLMAMTLSELMGCCQDELNVIIEGLVDSEEMIALGFDLQRTVSQSGWDDLFDMFYGLSYLNMIKYFWVNTSIQDLNLESVIVSAVSGVPITITPQLLLIQ</sequence>
<dbReference type="InterPro" id="IPR036875">
    <property type="entry name" value="Znf_CCHC_sf"/>
</dbReference>
<dbReference type="AlphaFoldDB" id="A0A9D4X097"/>
<evidence type="ECO:0000313" key="1">
    <source>
        <dbReference type="EMBL" id="KAI5412394.1"/>
    </source>
</evidence>
<dbReference type="Proteomes" id="UP001058974">
    <property type="component" value="Chromosome 5"/>
</dbReference>
<dbReference type="GO" id="GO:0003676">
    <property type="term" value="F:nucleic acid binding"/>
    <property type="evidence" value="ECO:0007669"/>
    <property type="project" value="InterPro"/>
</dbReference>
<protein>
    <submittedName>
        <fullName evidence="1">Uncharacterized protein</fullName>
    </submittedName>
</protein>
<proteinExistence type="predicted"/>
<accession>A0A9D4X097</accession>
<dbReference type="GO" id="GO:0008270">
    <property type="term" value="F:zinc ion binding"/>
    <property type="evidence" value="ECO:0007669"/>
    <property type="project" value="InterPro"/>
</dbReference>
<evidence type="ECO:0000313" key="2">
    <source>
        <dbReference type="Proteomes" id="UP001058974"/>
    </source>
</evidence>